<proteinExistence type="predicted"/>
<reference evidence="2 3" key="1">
    <citation type="submission" date="2013-11" db="EMBL/GenBank/DDBJ databases">
        <title>The Damaraland mole rat (Fukomys damarensis) genome and evolution of African mole rats.</title>
        <authorList>
            <person name="Gladyshev V.N."/>
            <person name="Fang X."/>
        </authorList>
    </citation>
    <scope>NUCLEOTIDE SEQUENCE [LARGE SCALE GENOMIC DNA]</scope>
    <source>
        <tissue evidence="2">Liver</tissue>
    </source>
</reference>
<accession>A0A091DIG0</accession>
<dbReference type="Proteomes" id="UP000028990">
    <property type="component" value="Unassembled WGS sequence"/>
</dbReference>
<dbReference type="EMBL" id="KN122233">
    <property type="protein sequence ID" value="KFO31919.1"/>
    <property type="molecule type" value="Genomic_DNA"/>
</dbReference>
<evidence type="ECO:0000256" key="1">
    <source>
        <dbReference type="SAM" id="MobiDB-lite"/>
    </source>
</evidence>
<evidence type="ECO:0000313" key="2">
    <source>
        <dbReference type="EMBL" id="KFO31919.1"/>
    </source>
</evidence>
<name>A0A091DIG0_FUKDA</name>
<keyword evidence="3" id="KW-1185">Reference proteome</keyword>
<dbReference type="AlphaFoldDB" id="A0A091DIG0"/>
<gene>
    <name evidence="2" type="ORF">H920_06670</name>
</gene>
<evidence type="ECO:0000313" key="3">
    <source>
        <dbReference type="Proteomes" id="UP000028990"/>
    </source>
</evidence>
<protein>
    <submittedName>
        <fullName evidence="2">Uncharacterized protein</fullName>
    </submittedName>
</protein>
<organism evidence="2 3">
    <name type="scientific">Fukomys damarensis</name>
    <name type="common">Damaraland mole rat</name>
    <name type="synonym">Cryptomys damarensis</name>
    <dbReference type="NCBI Taxonomy" id="885580"/>
    <lineage>
        <taxon>Eukaryota</taxon>
        <taxon>Metazoa</taxon>
        <taxon>Chordata</taxon>
        <taxon>Craniata</taxon>
        <taxon>Vertebrata</taxon>
        <taxon>Euteleostomi</taxon>
        <taxon>Mammalia</taxon>
        <taxon>Eutheria</taxon>
        <taxon>Euarchontoglires</taxon>
        <taxon>Glires</taxon>
        <taxon>Rodentia</taxon>
        <taxon>Hystricomorpha</taxon>
        <taxon>Bathyergidae</taxon>
        <taxon>Fukomys</taxon>
    </lineage>
</organism>
<sequence>MIVGSGCHPRRGQEVGPLSSGTLTLSELTSQLVGRPPHRRNRYAVVLCLNLPQISQGEADGRAVSAPGIAEASSHSSAETMLALKF</sequence>
<feature type="region of interest" description="Disordered" evidence="1">
    <location>
        <begin position="1"/>
        <end position="21"/>
    </location>
</feature>